<name>A0A2P8G103_9BACT</name>
<evidence type="ECO:0000313" key="2">
    <source>
        <dbReference type="Proteomes" id="UP000240978"/>
    </source>
</evidence>
<dbReference type="GO" id="GO:0006564">
    <property type="term" value="P:L-serine biosynthetic process"/>
    <property type="evidence" value="ECO:0007669"/>
    <property type="project" value="TreeGrafter"/>
</dbReference>
<organism evidence="1 2">
    <name type="scientific">Chitinophaga ginsengisoli</name>
    <dbReference type="NCBI Taxonomy" id="363837"/>
    <lineage>
        <taxon>Bacteria</taxon>
        <taxon>Pseudomonadati</taxon>
        <taxon>Bacteroidota</taxon>
        <taxon>Chitinophagia</taxon>
        <taxon>Chitinophagales</taxon>
        <taxon>Chitinophagaceae</taxon>
        <taxon>Chitinophaga</taxon>
    </lineage>
</organism>
<proteinExistence type="predicted"/>
<dbReference type="PANTHER" id="PTHR43344:SF14">
    <property type="entry name" value="HAD-IB FAMILY HYDROLASE"/>
    <property type="match status" value="1"/>
</dbReference>
<dbReference type="AlphaFoldDB" id="A0A2P8G103"/>
<dbReference type="InterPro" id="IPR050582">
    <property type="entry name" value="HAD-like_SerB"/>
</dbReference>
<dbReference type="InterPro" id="IPR036412">
    <property type="entry name" value="HAD-like_sf"/>
</dbReference>
<dbReference type="Proteomes" id="UP000240978">
    <property type="component" value="Unassembled WGS sequence"/>
</dbReference>
<dbReference type="RefSeq" id="WP_106603981.1">
    <property type="nucleotide sequence ID" value="NZ_PYGK01000009.1"/>
</dbReference>
<evidence type="ECO:0000313" key="1">
    <source>
        <dbReference type="EMBL" id="PSL27641.1"/>
    </source>
</evidence>
<dbReference type="SUPFAM" id="SSF56784">
    <property type="entry name" value="HAD-like"/>
    <property type="match status" value="1"/>
</dbReference>
<dbReference type="Gene3D" id="1.20.1440.100">
    <property type="entry name" value="SG protein - dephosphorylation function"/>
    <property type="match status" value="1"/>
</dbReference>
<reference evidence="1 2" key="1">
    <citation type="submission" date="2018-03" db="EMBL/GenBank/DDBJ databases">
        <title>Genomic Encyclopedia of Archaeal and Bacterial Type Strains, Phase II (KMG-II): from individual species to whole genera.</title>
        <authorList>
            <person name="Goeker M."/>
        </authorList>
    </citation>
    <scope>NUCLEOTIDE SEQUENCE [LARGE SCALE GENOMIC DNA]</scope>
    <source>
        <strain evidence="1 2">DSM 18107</strain>
    </source>
</reference>
<dbReference type="InterPro" id="IPR006385">
    <property type="entry name" value="HAD_hydro_SerB1"/>
</dbReference>
<dbReference type="Pfam" id="PF12710">
    <property type="entry name" value="HAD"/>
    <property type="match status" value="1"/>
</dbReference>
<gene>
    <name evidence="1" type="ORF">CLV42_109177</name>
</gene>
<dbReference type="NCBIfam" id="TIGR01488">
    <property type="entry name" value="HAD-SF-IB"/>
    <property type="match status" value="1"/>
</dbReference>
<dbReference type="NCBIfam" id="TIGR01490">
    <property type="entry name" value="HAD-SF-IB-hyp1"/>
    <property type="match status" value="1"/>
</dbReference>
<dbReference type="EMBL" id="PYGK01000009">
    <property type="protein sequence ID" value="PSL27641.1"/>
    <property type="molecule type" value="Genomic_DNA"/>
</dbReference>
<dbReference type="GO" id="GO:0036424">
    <property type="term" value="F:L-phosphoserine phosphatase activity"/>
    <property type="evidence" value="ECO:0007669"/>
    <property type="project" value="TreeGrafter"/>
</dbReference>
<accession>A0A2P8G103</accession>
<dbReference type="GO" id="GO:0000287">
    <property type="term" value="F:magnesium ion binding"/>
    <property type="evidence" value="ECO:0007669"/>
    <property type="project" value="TreeGrafter"/>
</dbReference>
<comment type="caution">
    <text evidence="1">The sequence shown here is derived from an EMBL/GenBank/DDBJ whole genome shotgun (WGS) entry which is preliminary data.</text>
</comment>
<protein>
    <submittedName>
        <fullName evidence="1">HAD superfamily hydrolase (TIGR01490 family)</fullName>
    </submittedName>
</protein>
<keyword evidence="2" id="KW-1185">Reference proteome</keyword>
<sequence length="196" mass="22287">MKPAIAFFDFDGTITTKDTLFEVIRFHKGNGALYTGLALLSPALVMMKLGLISKQKGKDLVLQYFFRNTPIDEFRDKCAAFCRNRLPGLIRENALKEINQHLTKGHRVVVVTASAQEWVKPWCDGVGIECIGTQLEIRNARVTGRIYGVNCNGEEKVRRIRQQYDLPIFGDIYAYGDTNGDRPMLQLATFGFFRKF</sequence>
<dbReference type="PANTHER" id="PTHR43344">
    <property type="entry name" value="PHOSPHOSERINE PHOSPHATASE"/>
    <property type="match status" value="1"/>
</dbReference>
<dbReference type="InterPro" id="IPR023214">
    <property type="entry name" value="HAD_sf"/>
</dbReference>
<dbReference type="CDD" id="cd02612">
    <property type="entry name" value="HAD_PGPPase"/>
    <property type="match status" value="1"/>
</dbReference>
<dbReference type="Gene3D" id="3.40.50.1000">
    <property type="entry name" value="HAD superfamily/HAD-like"/>
    <property type="match status" value="1"/>
</dbReference>
<keyword evidence="1" id="KW-0378">Hydrolase</keyword>
<dbReference type="OrthoDB" id="9794212at2"/>
<dbReference type="GO" id="GO:0005737">
    <property type="term" value="C:cytoplasm"/>
    <property type="evidence" value="ECO:0007669"/>
    <property type="project" value="TreeGrafter"/>
</dbReference>